<dbReference type="InterPro" id="IPR040457">
    <property type="entry name" value="GCP_C"/>
</dbReference>
<feature type="domain" description="Gamma tubulin complex component C-terminal" evidence="7">
    <location>
        <begin position="578"/>
        <end position="964"/>
    </location>
</feature>
<dbReference type="GO" id="GO:0000278">
    <property type="term" value="P:mitotic cell cycle"/>
    <property type="evidence" value="ECO:0007669"/>
    <property type="project" value="TreeGrafter"/>
</dbReference>
<comment type="caution">
    <text evidence="9">The sequence shown here is derived from an EMBL/GenBank/DDBJ whole genome shotgun (WGS) entry which is preliminary data.</text>
</comment>
<evidence type="ECO:0000259" key="8">
    <source>
        <dbReference type="Pfam" id="PF17681"/>
    </source>
</evidence>
<keyword evidence="10" id="KW-1185">Reference proteome</keyword>
<dbReference type="PANTHER" id="PTHR19302:SF70">
    <property type="entry name" value="GAMMA-TUBULIN COMPLEX COMPONENT 6"/>
    <property type="match status" value="1"/>
</dbReference>
<evidence type="ECO:0000256" key="5">
    <source>
        <dbReference type="RuleBase" id="RU363050"/>
    </source>
</evidence>
<dbReference type="InterPro" id="IPR007259">
    <property type="entry name" value="GCP"/>
</dbReference>
<dbReference type="GO" id="GO:0007020">
    <property type="term" value="P:microtubule nucleation"/>
    <property type="evidence" value="ECO:0007669"/>
    <property type="project" value="InterPro"/>
</dbReference>
<dbReference type="GO" id="GO:0043015">
    <property type="term" value="F:gamma-tubulin binding"/>
    <property type="evidence" value="ECO:0007669"/>
    <property type="project" value="InterPro"/>
</dbReference>
<organism evidence="9 10">
    <name type="scientific">Sanghuangporus baumii</name>
    <name type="common">Phellinus baumii</name>
    <dbReference type="NCBI Taxonomy" id="108892"/>
    <lineage>
        <taxon>Eukaryota</taxon>
        <taxon>Fungi</taxon>
        <taxon>Dikarya</taxon>
        <taxon>Basidiomycota</taxon>
        <taxon>Agaricomycotina</taxon>
        <taxon>Agaricomycetes</taxon>
        <taxon>Hymenochaetales</taxon>
        <taxon>Hymenochaetaceae</taxon>
        <taxon>Sanghuangporus</taxon>
    </lineage>
</organism>
<dbReference type="Proteomes" id="UP000757232">
    <property type="component" value="Unassembled WGS sequence"/>
</dbReference>
<dbReference type="Pfam" id="PF04130">
    <property type="entry name" value="GCP_C_terminal"/>
    <property type="match status" value="1"/>
</dbReference>
<evidence type="ECO:0000313" key="9">
    <source>
        <dbReference type="EMBL" id="OCB91507.1"/>
    </source>
</evidence>
<dbReference type="Pfam" id="PF17681">
    <property type="entry name" value="GCP_N_terminal"/>
    <property type="match status" value="1"/>
</dbReference>
<comment type="subcellular location">
    <subcellularLocation>
        <location evidence="5">Cytoplasm</location>
        <location evidence="5">Cytoskeleton</location>
        <location evidence="5">Microtubule organizing center</location>
    </subcellularLocation>
</comment>
<evidence type="ECO:0000313" key="10">
    <source>
        <dbReference type="Proteomes" id="UP000757232"/>
    </source>
</evidence>
<dbReference type="GO" id="GO:0000930">
    <property type="term" value="C:gamma-tubulin complex"/>
    <property type="evidence" value="ECO:0007669"/>
    <property type="project" value="TreeGrafter"/>
</dbReference>
<proteinExistence type="inferred from homology"/>
<dbReference type="OrthoDB" id="775571at2759"/>
<evidence type="ECO:0000256" key="4">
    <source>
        <dbReference type="ARBA" id="ARBA00023212"/>
    </source>
</evidence>
<dbReference type="GO" id="GO:0005874">
    <property type="term" value="C:microtubule"/>
    <property type="evidence" value="ECO:0007669"/>
    <property type="project" value="UniProtKB-KW"/>
</dbReference>
<dbReference type="EMBL" id="LNZH02000084">
    <property type="protein sequence ID" value="OCB91507.1"/>
    <property type="molecule type" value="Genomic_DNA"/>
</dbReference>
<name>A0A9Q5I5H3_SANBA</name>
<dbReference type="GO" id="GO:0005816">
    <property type="term" value="C:spindle pole body"/>
    <property type="evidence" value="ECO:0007669"/>
    <property type="project" value="UniProtKB-ARBA"/>
</dbReference>
<dbReference type="GO" id="GO:0051225">
    <property type="term" value="P:spindle assembly"/>
    <property type="evidence" value="ECO:0007669"/>
    <property type="project" value="TreeGrafter"/>
</dbReference>
<keyword evidence="2 5" id="KW-0963">Cytoplasm</keyword>
<dbReference type="InterPro" id="IPR042241">
    <property type="entry name" value="GCP_C_sf"/>
</dbReference>
<sequence length="1005" mass="113076">MYERPAPWLKLCSESLPKPGPLPDLLCTISIPQLEDKPQNPIISTLERSRVREPLSSGSTYKEEIVSPNLDNYDETLKEVSKDIWLEVRSNKFKPKSCLVSWDTLRNTHICPKYPSPFVSEQAPDVSIAARNTSRLLASVMEQKNISITVTELFEELGLILVGCASTLHEWKPTEERFVLAGSSDVKLSVLIDGMDDVVSNRQVLKTVIPSPSLHLPCSYISSFADFGTLYRRLDMLVVDLRRITRQDSSATFTFAHCLSSALAWIRREVTYALSSSDNMLCDVWASFQEVQSVLSTLASLCSRDIHLNPHSYQALPRTPQQLLSHIYDFLCLQVERQTSRLARAVLSYILTVTSRPYFHTLAGSIGLGNIDNMLADARRKAARSRDDGTLVDEEEDEEEMDSELVSENDLKENFPSFVSEEVKDAIIRARRSVRILSSPEFEGGQRIELPKFRKLDWVWADDEISRRASEEEYDGPELDVTEAQHRVVSQNQIASIHKYKPELAGLAVCDLEPDSLSYDSDTSLINFITAFPTYPPVLTPTLPLLSDNILSPIVAQAGSLGRAALQHFLTPGTSLHLRAHLVLLRAYLLLSAPSFKARLAAALFSDSCEDEEEDEGAHEYPMAITIRTRARNANSREMRKKRSERNLSRNPADRLWPVGLAFGLTRQAEWPPKSSELSFYLRRVIMDSLGHVRESENMFEDELHNDELGDDEFWDEGESRIGFAIRDLPMGSGGERWLDPTLIEALDFLYTQYRPPNPLRCLITEDILSKYQRIFAFLLRLLRVEAAMRTVFRVTRRCSIGHVFANYPNTQNLVLHFRFAAQAFLTAFSAYVADTAIRGNIDPFIACVRYAEVAATSPSEYIGPFADVYALMQRHSRVLDSVLAACLLRGAQRAIGDILRALLEVILEFSVLVGNAYRVEVSGIRNGAFDEERAARRVEALFAKFCKTRYALMKALRKIAERGSKPFTKESAGPSGEKLPPSSGGMEALVDLLLRIGDANDEKK</sequence>
<dbReference type="GO" id="GO:0051321">
    <property type="term" value="P:meiotic cell cycle"/>
    <property type="evidence" value="ECO:0007669"/>
    <property type="project" value="TreeGrafter"/>
</dbReference>
<feature type="domain" description="Gamma tubulin complex component protein N-terminal" evidence="8">
    <location>
        <begin position="219"/>
        <end position="439"/>
    </location>
</feature>
<evidence type="ECO:0000259" key="7">
    <source>
        <dbReference type="Pfam" id="PF04130"/>
    </source>
</evidence>
<comment type="similarity">
    <text evidence="1 5">Belongs to the TUBGCP family.</text>
</comment>
<feature type="region of interest" description="Disordered" evidence="6">
    <location>
        <begin position="966"/>
        <end position="986"/>
    </location>
</feature>
<dbReference type="GO" id="GO:0051011">
    <property type="term" value="F:microtubule minus-end binding"/>
    <property type="evidence" value="ECO:0007669"/>
    <property type="project" value="TreeGrafter"/>
</dbReference>
<keyword evidence="3 5" id="KW-0493">Microtubule</keyword>
<dbReference type="GO" id="GO:0000922">
    <property type="term" value="C:spindle pole"/>
    <property type="evidence" value="ECO:0007669"/>
    <property type="project" value="InterPro"/>
</dbReference>
<dbReference type="InterPro" id="IPR041470">
    <property type="entry name" value="GCP_N"/>
</dbReference>
<dbReference type="AlphaFoldDB" id="A0A9Q5I5H3"/>
<dbReference type="PANTHER" id="PTHR19302">
    <property type="entry name" value="GAMMA TUBULIN COMPLEX PROTEIN"/>
    <property type="match status" value="1"/>
</dbReference>
<reference evidence="9" key="1">
    <citation type="submission" date="2016-06" db="EMBL/GenBank/DDBJ databases">
        <title>Draft Genome sequence of the fungus Inonotus baumii.</title>
        <authorList>
            <person name="Zhu H."/>
            <person name="Lin W."/>
        </authorList>
    </citation>
    <scope>NUCLEOTIDE SEQUENCE</scope>
    <source>
        <strain evidence="9">821</strain>
    </source>
</reference>
<keyword evidence="4 5" id="KW-0206">Cytoskeleton</keyword>
<feature type="region of interest" description="Disordered" evidence="6">
    <location>
        <begin position="385"/>
        <end position="407"/>
    </location>
</feature>
<evidence type="ECO:0000256" key="2">
    <source>
        <dbReference type="ARBA" id="ARBA00022490"/>
    </source>
</evidence>
<evidence type="ECO:0000256" key="1">
    <source>
        <dbReference type="ARBA" id="ARBA00010337"/>
    </source>
</evidence>
<evidence type="ECO:0000256" key="6">
    <source>
        <dbReference type="SAM" id="MobiDB-lite"/>
    </source>
</evidence>
<accession>A0A9Q5I5H3</accession>
<dbReference type="Gene3D" id="1.20.120.1900">
    <property type="entry name" value="Gamma-tubulin complex, C-terminal domain"/>
    <property type="match status" value="1"/>
</dbReference>
<evidence type="ECO:0000256" key="3">
    <source>
        <dbReference type="ARBA" id="ARBA00022701"/>
    </source>
</evidence>
<feature type="compositionally biased region" description="Acidic residues" evidence="6">
    <location>
        <begin position="390"/>
        <end position="407"/>
    </location>
</feature>
<protein>
    <recommendedName>
        <fullName evidence="5">Spindle pole body component</fullName>
    </recommendedName>
</protein>
<gene>
    <name evidence="9" type="ORF">A7U60_g1242</name>
</gene>
<dbReference type="GO" id="GO:0031122">
    <property type="term" value="P:cytoplasmic microtubule organization"/>
    <property type="evidence" value="ECO:0007669"/>
    <property type="project" value="TreeGrafter"/>
</dbReference>